<organism evidence="1 2">
    <name type="scientific">Leucogyrophana mollusca</name>
    <dbReference type="NCBI Taxonomy" id="85980"/>
    <lineage>
        <taxon>Eukaryota</taxon>
        <taxon>Fungi</taxon>
        <taxon>Dikarya</taxon>
        <taxon>Basidiomycota</taxon>
        <taxon>Agaricomycotina</taxon>
        <taxon>Agaricomycetes</taxon>
        <taxon>Agaricomycetidae</taxon>
        <taxon>Boletales</taxon>
        <taxon>Boletales incertae sedis</taxon>
        <taxon>Leucogyrophana</taxon>
    </lineage>
</organism>
<sequence length="540" mass="58511">MGNCVSRQCTASINGPVAGQGGTNAPLGLPSNDPTVSFWTVPPSSIANHRSQATLPSHADIVIIGSGITGTSFARTVLSHGEPVHIVMLEARETCSGATGRNGGHINAPTYHDYSAMKRQFGIDMAKAIMRFRLSHLEEMKRVAAEEHLVEESQCREVEAVDVYFDQGLFEKAKRKLEVYRRDMPVESSSYRVFEASEAIEKFHLSPLAVGCTTTVAGALHPYRLVTGILSRLLKDYPKDFELYTQTPCTSITQPSASEPFYTLTTSLGRITTPHVVHATNAYASSLLPSLARAIVPVRETMTAQRPGTSLHPSTGSGARSFVFFSRRAGFDYLTQFPGPTGEHELMFGAGLEDGVGGEGEGLGVTDDGGYDVHSAVHVSGALPVYFGEGNWGSESAPVDNEGNDAWNRGRVKALWSGILSLSGDGLPWVGRLPERVTGRKQSPLNRNWFSLDEKVRREDHFGVAPGEWIAAGYSGEGMVHAWMSAKALAYMVLGVEDGLGEWFPGVFKVTEERWKRCTRAKATAGTSAASIHKRGVYDD</sequence>
<evidence type="ECO:0000313" key="2">
    <source>
        <dbReference type="Proteomes" id="UP000790709"/>
    </source>
</evidence>
<dbReference type="Proteomes" id="UP000790709">
    <property type="component" value="Unassembled WGS sequence"/>
</dbReference>
<accession>A0ACB8B459</accession>
<proteinExistence type="predicted"/>
<keyword evidence="2" id="KW-1185">Reference proteome</keyword>
<protein>
    <submittedName>
        <fullName evidence="1">FAD dependent oxidoreductase</fullName>
    </submittedName>
</protein>
<evidence type="ECO:0000313" key="1">
    <source>
        <dbReference type="EMBL" id="KAH7920486.1"/>
    </source>
</evidence>
<name>A0ACB8B459_9AGAM</name>
<reference evidence="1" key="1">
    <citation type="journal article" date="2021" name="New Phytol.">
        <title>Evolutionary innovations through gain and loss of genes in the ectomycorrhizal Boletales.</title>
        <authorList>
            <person name="Wu G."/>
            <person name="Miyauchi S."/>
            <person name="Morin E."/>
            <person name="Kuo A."/>
            <person name="Drula E."/>
            <person name="Varga T."/>
            <person name="Kohler A."/>
            <person name="Feng B."/>
            <person name="Cao Y."/>
            <person name="Lipzen A."/>
            <person name="Daum C."/>
            <person name="Hundley H."/>
            <person name="Pangilinan J."/>
            <person name="Johnson J."/>
            <person name="Barry K."/>
            <person name="LaButti K."/>
            <person name="Ng V."/>
            <person name="Ahrendt S."/>
            <person name="Min B."/>
            <person name="Choi I.G."/>
            <person name="Park H."/>
            <person name="Plett J.M."/>
            <person name="Magnuson J."/>
            <person name="Spatafora J.W."/>
            <person name="Nagy L.G."/>
            <person name="Henrissat B."/>
            <person name="Grigoriev I.V."/>
            <person name="Yang Z.L."/>
            <person name="Xu J."/>
            <person name="Martin F.M."/>
        </authorList>
    </citation>
    <scope>NUCLEOTIDE SEQUENCE</scope>
    <source>
        <strain evidence="1">KUC20120723A-06</strain>
    </source>
</reference>
<comment type="caution">
    <text evidence="1">The sequence shown here is derived from an EMBL/GenBank/DDBJ whole genome shotgun (WGS) entry which is preliminary data.</text>
</comment>
<gene>
    <name evidence="1" type="ORF">BV22DRAFT_1039797</name>
</gene>
<dbReference type="EMBL" id="MU266576">
    <property type="protein sequence ID" value="KAH7920486.1"/>
    <property type="molecule type" value="Genomic_DNA"/>
</dbReference>